<dbReference type="AlphaFoldDB" id="A0A9X3ECK9"/>
<keyword evidence="1" id="KW-0812">Transmembrane</keyword>
<dbReference type="EMBL" id="JAPNOA010000016">
    <property type="protein sequence ID" value="MCY0964180.1"/>
    <property type="molecule type" value="Genomic_DNA"/>
</dbReference>
<reference evidence="2" key="1">
    <citation type="submission" date="2022-11" db="EMBL/GenBank/DDBJ databases">
        <title>Parathalassolutuus dongxingensis gen. nov., sp. nov., a novel member of family Oceanospirillaceae isolated from a coastal shrimp pond in Guangxi, China.</title>
        <authorList>
            <person name="Chen H."/>
        </authorList>
    </citation>
    <scope>NUCLEOTIDE SEQUENCE</scope>
    <source>
        <strain evidence="2">G-43</strain>
    </source>
</reference>
<evidence type="ECO:0008006" key="4">
    <source>
        <dbReference type="Google" id="ProtNLM"/>
    </source>
</evidence>
<dbReference type="RefSeq" id="WP_283172398.1">
    <property type="nucleotide sequence ID" value="NZ_JAPNOA010000016.1"/>
</dbReference>
<keyword evidence="1" id="KW-0472">Membrane</keyword>
<evidence type="ECO:0000313" key="3">
    <source>
        <dbReference type="Proteomes" id="UP001150830"/>
    </source>
</evidence>
<keyword evidence="1" id="KW-1133">Transmembrane helix</keyword>
<dbReference type="Proteomes" id="UP001150830">
    <property type="component" value="Unassembled WGS sequence"/>
</dbReference>
<protein>
    <recommendedName>
        <fullName evidence="4">MSHA biogenesis protein MshJ</fullName>
    </recommendedName>
</protein>
<keyword evidence="3" id="KW-1185">Reference proteome</keyword>
<gene>
    <name evidence="2" type="ORF">OUO13_03205</name>
</gene>
<accession>A0A9X3ECK9</accession>
<evidence type="ECO:0000256" key="1">
    <source>
        <dbReference type="SAM" id="Phobius"/>
    </source>
</evidence>
<feature type="transmembrane region" description="Helical" evidence="1">
    <location>
        <begin position="26"/>
        <end position="49"/>
    </location>
</feature>
<organism evidence="2 3">
    <name type="scientific">Parathalassolituus penaei</name>
    <dbReference type="NCBI Taxonomy" id="2997323"/>
    <lineage>
        <taxon>Bacteria</taxon>
        <taxon>Pseudomonadati</taxon>
        <taxon>Pseudomonadota</taxon>
        <taxon>Gammaproteobacteria</taxon>
        <taxon>Oceanospirillales</taxon>
        <taxon>Oceanospirillaceae</taxon>
        <taxon>Parathalassolituus</taxon>
    </lineage>
</organism>
<sequence length="273" mass="29885">MRRVIEHPRVRQVVGQYQQLTRREQLIINITIEFLLVMLVVLLVLEPLWKDIVVNRQRTQSLNDGSLTMETQTLALQRNPVNDPNPPLRSQQEQLQQQLGMVQERNHQQMAALVSPQQLARVLEQVLAETPSLQLISLENLPPEPLLTAAVGSAADTTAAASAAKASASKTDPVAATAVAVASQASAAGSHSGAIADSGVAGSADSGTILWRHGLRLHLKATWPAVLDYLQRMQQLPGTLHWQGLEYHQKDYPWGELTLEVFTISVSREVVGA</sequence>
<comment type="caution">
    <text evidence="2">The sequence shown here is derived from an EMBL/GenBank/DDBJ whole genome shotgun (WGS) entry which is preliminary data.</text>
</comment>
<name>A0A9X3ECK9_9GAMM</name>
<proteinExistence type="predicted"/>
<evidence type="ECO:0000313" key="2">
    <source>
        <dbReference type="EMBL" id="MCY0964180.1"/>
    </source>
</evidence>